<keyword evidence="3" id="KW-0812">Transmembrane</keyword>
<evidence type="ECO:0000256" key="2">
    <source>
        <dbReference type="ARBA" id="ARBA00022803"/>
    </source>
</evidence>
<evidence type="ECO:0000313" key="4">
    <source>
        <dbReference type="EMBL" id="TQV85376.1"/>
    </source>
</evidence>
<evidence type="ECO:0008006" key="6">
    <source>
        <dbReference type="Google" id="ProtNLM"/>
    </source>
</evidence>
<proteinExistence type="predicted"/>
<reference evidence="4 5" key="1">
    <citation type="submission" date="2019-07" db="EMBL/GenBank/DDBJ databases">
        <title>Draft genome for Aliikangiella sp. M105.</title>
        <authorList>
            <person name="Wang G."/>
        </authorList>
    </citation>
    <scope>NUCLEOTIDE SEQUENCE [LARGE SCALE GENOMIC DNA]</scope>
    <source>
        <strain evidence="4 5">M105</strain>
    </source>
</reference>
<organism evidence="4 5">
    <name type="scientific">Aliikangiella coralliicola</name>
    <dbReference type="NCBI Taxonomy" id="2592383"/>
    <lineage>
        <taxon>Bacteria</taxon>
        <taxon>Pseudomonadati</taxon>
        <taxon>Pseudomonadota</taxon>
        <taxon>Gammaproteobacteria</taxon>
        <taxon>Oceanospirillales</taxon>
        <taxon>Pleioneaceae</taxon>
        <taxon>Aliikangiella</taxon>
    </lineage>
</organism>
<feature type="transmembrane region" description="Helical" evidence="3">
    <location>
        <begin position="20"/>
        <end position="37"/>
    </location>
</feature>
<dbReference type="PANTHER" id="PTHR45586:SF1">
    <property type="entry name" value="LIPOPOLYSACCHARIDE ASSEMBLY PROTEIN B"/>
    <property type="match status" value="1"/>
</dbReference>
<dbReference type="RefSeq" id="WP_142933053.1">
    <property type="nucleotide sequence ID" value="NZ_ML660168.1"/>
</dbReference>
<dbReference type="InterPro" id="IPR051012">
    <property type="entry name" value="CellSynth/LPSAsmb/PSIAsmb"/>
</dbReference>
<keyword evidence="5" id="KW-1185">Reference proteome</keyword>
<dbReference type="PANTHER" id="PTHR45586">
    <property type="entry name" value="TPR REPEAT-CONTAINING PROTEIN PA4667"/>
    <property type="match status" value="1"/>
</dbReference>
<comment type="caution">
    <text evidence="4">The sequence shown here is derived from an EMBL/GenBank/DDBJ whole genome shotgun (WGS) entry which is preliminary data.</text>
</comment>
<feature type="transmembrane region" description="Helical" evidence="3">
    <location>
        <begin position="49"/>
        <end position="68"/>
    </location>
</feature>
<dbReference type="Pfam" id="PF14559">
    <property type="entry name" value="TPR_19"/>
    <property type="match status" value="1"/>
</dbReference>
<dbReference type="InterPro" id="IPR011990">
    <property type="entry name" value="TPR-like_helical_dom_sf"/>
</dbReference>
<evidence type="ECO:0000256" key="1">
    <source>
        <dbReference type="ARBA" id="ARBA00022737"/>
    </source>
</evidence>
<keyword evidence="1" id="KW-0677">Repeat</keyword>
<dbReference type="Gene3D" id="1.25.40.10">
    <property type="entry name" value="Tetratricopeptide repeat domain"/>
    <property type="match status" value="2"/>
</dbReference>
<dbReference type="Proteomes" id="UP000315439">
    <property type="component" value="Unassembled WGS sequence"/>
</dbReference>
<sequence length="780" mass="89304">MQKTSFIKELVKRRVPQILGLYIAATWMMIEIGDWMTERFSMPQEITSYIFVGMAFFIPSVFYLAYQYGKPGRDPWKKPTFVFVPGNLLLAFGAMFYLVNPVAATETKVIVDEKGVAQAYEIPKQEFHKSVVTYFWKNKSGQPELDWMQYGIPWMLSKDLDRSLFISSYTPFDSSSMLRKMKKVGYADALNVPNSMRLEMARKRFTKFSVSGNFEFRNDEYELSIDIFDVKKGLKMAAHAVKGKNLLSLVDELSSAIRKTLEIPQNLNEHSTDLAVAEHVSESIPAIEKFVESQTKRRLENNFPEAKLLAEQAIKEDFSFAHAYFELSTINRLMGKVQDGAKALADGLKHEYKFTTQDKFRLRASTYAIKGDYVSQVKIYDMWLELFPDDIHAHELRSEILLVTGIDHDKALESLRRLRQLNPSDDSVLRKLTKLFVLRGELEKASQSQLEYVSLNPSDVNGLVELANVFERSSQFEDARSMLERALLLENANLGASLKLVTLDMKTDRFDNAERRLSELMDVTENSIERYQILSGYLSYYTLRGEITKAIATLDSLFENSEHLSPIVRSFTIQFPKSQFLAYLGLTEEALSLLDEVKSSMQPPYDSIADLGILNVYVATRDKEKLKLLLENVEESLRRFPNPLFISALDGARGQIMEMEENYEEALKFYQRAYDAMANSVVNTMNETSIYSIGVLVAKVKHKSGFSAEAKESLLKILEKYPTLPTAHLELAHIYFDNGEREKFDEAINRLSKVWANADENYSEYKRFSSLKEKAKSTGP</sequence>
<protein>
    <recommendedName>
        <fullName evidence="6">Tetratricopeptide repeat protein</fullName>
    </recommendedName>
</protein>
<evidence type="ECO:0000256" key="3">
    <source>
        <dbReference type="SAM" id="Phobius"/>
    </source>
</evidence>
<keyword evidence="3" id="KW-0472">Membrane</keyword>
<name>A0A545U7D1_9GAMM</name>
<dbReference type="EMBL" id="VIKS01000012">
    <property type="protein sequence ID" value="TQV85376.1"/>
    <property type="molecule type" value="Genomic_DNA"/>
</dbReference>
<dbReference type="SUPFAM" id="SSF48452">
    <property type="entry name" value="TPR-like"/>
    <property type="match status" value="2"/>
</dbReference>
<dbReference type="OrthoDB" id="6189627at2"/>
<evidence type="ECO:0000313" key="5">
    <source>
        <dbReference type="Proteomes" id="UP000315439"/>
    </source>
</evidence>
<keyword evidence="3" id="KW-1133">Transmembrane helix</keyword>
<gene>
    <name evidence="4" type="ORF">FLL46_19615</name>
</gene>
<keyword evidence="2" id="KW-0802">TPR repeat</keyword>
<accession>A0A545U7D1</accession>
<dbReference type="AlphaFoldDB" id="A0A545U7D1"/>
<feature type="transmembrane region" description="Helical" evidence="3">
    <location>
        <begin position="80"/>
        <end position="99"/>
    </location>
</feature>